<evidence type="ECO:0000313" key="10">
    <source>
        <dbReference type="Proteomes" id="UP001600888"/>
    </source>
</evidence>
<dbReference type="PANTHER" id="PTHR33048:SF108">
    <property type="entry name" value="INTEGRAL MEMBRANE PROTEIN"/>
    <property type="match status" value="1"/>
</dbReference>
<feature type="region of interest" description="Disordered" evidence="6">
    <location>
        <begin position="304"/>
        <end position="323"/>
    </location>
</feature>
<evidence type="ECO:0000256" key="6">
    <source>
        <dbReference type="SAM" id="MobiDB-lite"/>
    </source>
</evidence>
<evidence type="ECO:0000256" key="5">
    <source>
        <dbReference type="ARBA" id="ARBA00038359"/>
    </source>
</evidence>
<comment type="subcellular location">
    <subcellularLocation>
        <location evidence="1">Membrane</location>
        <topology evidence="1">Multi-pass membrane protein</topology>
    </subcellularLocation>
</comment>
<feature type="transmembrane region" description="Helical" evidence="7">
    <location>
        <begin position="31"/>
        <end position="55"/>
    </location>
</feature>
<feature type="transmembrane region" description="Helical" evidence="7">
    <location>
        <begin position="67"/>
        <end position="89"/>
    </location>
</feature>
<feature type="transmembrane region" description="Helical" evidence="7">
    <location>
        <begin position="195"/>
        <end position="220"/>
    </location>
</feature>
<feature type="transmembrane region" description="Helical" evidence="7">
    <location>
        <begin position="232"/>
        <end position="252"/>
    </location>
</feature>
<dbReference type="EMBL" id="JBAWTH010000086">
    <property type="protein sequence ID" value="KAL2278430.1"/>
    <property type="molecule type" value="Genomic_DNA"/>
</dbReference>
<dbReference type="Pfam" id="PF20684">
    <property type="entry name" value="Fung_rhodopsin"/>
    <property type="match status" value="1"/>
</dbReference>
<feature type="region of interest" description="Disordered" evidence="6">
    <location>
        <begin position="1"/>
        <end position="21"/>
    </location>
</feature>
<keyword evidence="4 7" id="KW-0472">Membrane</keyword>
<dbReference type="Proteomes" id="UP001600888">
    <property type="component" value="Unassembled WGS sequence"/>
</dbReference>
<evidence type="ECO:0000259" key="8">
    <source>
        <dbReference type="Pfam" id="PF20684"/>
    </source>
</evidence>
<sequence>MSNTTSFTPAAPPPLGETSDPLHPKDVGHTATLVVTAICTAVVNVLFIIHAYVKLRLKQGKLLAEDWFCLAAWIFTNALSGCGLTLTLYGGGQNVWDVTLERYTEFLKWLYISSCVYSPAAFCTKATLLLLIARVFSVKPMISRGVKVFICTLALAYLPVQGLKTFICTPIAAFWEPTYTDVETGENPYCLDQSRLFMCDISIAIVTDLIILVLPIPLVWEMRAPRRQKVKMIILLGAGGAATAATVVRAYLNSRFMYSKNVSADFALIIITTILELSIGFACVCLLSAKFALDRATSSLDHPDQNWFGRERPAGSDRKSGSSVSTYWESIRSKLTMTTRPGSTIAGGLQSSRASRPWTRGRDIELGFSSEPVVFQQRLEVPSLRSTSDARSCTSRGGDHRGLSDAEFAHCMEEVSSQKGEGDDLADSRKDSIINLETEQ</sequence>
<proteinExistence type="inferred from homology"/>
<feature type="region of interest" description="Disordered" evidence="6">
    <location>
        <begin position="414"/>
        <end position="440"/>
    </location>
</feature>
<evidence type="ECO:0000256" key="4">
    <source>
        <dbReference type="ARBA" id="ARBA00023136"/>
    </source>
</evidence>
<protein>
    <recommendedName>
        <fullName evidence="8">Rhodopsin domain-containing protein</fullName>
    </recommendedName>
</protein>
<keyword evidence="10" id="KW-1185">Reference proteome</keyword>
<feature type="compositionally biased region" description="Basic and acidic residues" evidence="6">
    <location>
        <begin position="304"/>
        <end position="320"/>
    </location>
</feature>
<feature type="transmembrane region" description="Helical" evidence="7">
    <location>
        <begin position="148"/>
        <end position="175"/>
    </location>
</feature>
<gene>
    <name evidence="9" type="ORF">FJTKL_14366</name>
</gene>
<dbReference type="InterPro" id="IPR049326">
    <property type="entry name" value="Rhodopsin_dom_fungi"/>
</dbReference>
<comment type="caution">
    <text evidence="9">The sequence shown here is derived from an EMBL/GenBank/DDBJ whole genome shotgun (WGS) entry which is preliminary data.</text>
</comment>
<dbReference type="PANTHER" id="PTHR33048">
    <property type="entry name" value="PTH11-LIKE INTEGRAL MEMBRANE PROTEIN (AFU_ORTHOLOGUE AFUA_5G11245)"/>
    <property type="match status" value="1"/>
</dbReference>
<evidence type="ECO:0000313" key="9">
    <source>
        <dbReference type="EMBL" id="KAL2278430.1"/>
    </source>
</evidence>
<evidence type="ECO:0000256" key="7">
    <source>
        <dbReference type="SAM" id="Phobius"/>
    </source>
</evidence>
<dbReference type="InterPro" id="IPR052337">
    <property type="entry name" value="SAT4-like"/>
</dbReference>
<reference evidence="9 10" key="1">
    <citation type="submission" date="2024-03" db="EMBL/GenBank/DDBJ databases">
        <title>A high-quality draft genome sequence of Diaporthe vaccinii, a causative agent of upright dieback and viscid rot disease in cranberry plants.</title>
        <authorList>
            <person name="Sarrasin M."/>
            <person name="Lang B.F."/>
            <person name="Burger G."/>
        </authorList>
    </citation>
    <scope>NUCLEOTIDE SEQUENCE [LARGE SCALE GENOMIC DNA]</scope>
    <source>
        <strain evidence="9 10">IS7</strain>
    </source>
</reference>
<keyword evidence="3 7" id="KW-1133">Transmembrane helix</keyword>
<feature type="domain" description="Rhodopsin" evidence="8">
    <location>
        <begin position="55"/>
        <end position="291"/>
    </location>
</feature>
<name>A0ABR4E7M7_9PEZI</name>
<evidence type="ECO:0000256" key="1">
    <source>
        <dbReference type="ARBA" id="ARBA00004141"/>
    </source>
</evidence>
<evidence type="ECO:0000256" key="2">
    <source>
        <dbReference type="ARBA" id="ARBA00022692"/>
    </source>
</evidence>
<feature type="compositionally biased region" description="Basic and acidic residues" evidence="6">
    <location>
        <begin position="420"/>
        <end position="432"/>
    </location>
</feature>
<evidence type="ECO:0000256" key="3">
    <source>
        <dbReference type="ARBA" id="ARBA00022989"/>
    </source>
</evidence>
<accession>A0ABR4E7M7</accession>
<comment type="similarity">
    <text evidence="5">Belongs to the SAT4 family.</text>
</comment>
<organism evidence="9 10">
    <name type="scientific">Diaporthe vaccinii</name>
    <dbReference type="NCBI Taxonomy" id="105482"/>
    <lineage>
        <taxon>Eukaryota</taxon>
        <taxon>Fungi</taxon>
        <taxon>Dikarya</taxon>
        <taxon>Ascomycota</taxon>
        <taxon>Pezizomycotina</taxon>
        <taxon>Sordariomycetes</taxon>
        <taxon>Sordariomycetidae</taxon>
        <taxon>Diaporthales</taxon>
        <taxon>Diaporthaceae</taxon>
        <taxon>Diaporthe</taxon>
        <taxon>Diaporthe eres species complex</taxon>
    </lineage>
</organism>
<keyword evidence="2 7" id="KW-0812">Transmembrane</keyword>
<feature type="transmembrane region" description="Helical" evidence="7">
    <location>
        <begin position="109"/>
        <end position="136"/>
    </location>
</feature>
<feature type="transmembrane region" description="Helical" evidence="7">
    <location>
        <begin position="264"/>
        <end position="289"/>
    </location>
</feature>